<organism evidence="2 3">
    <name type="scientific">Lojkania enalia</name>
    <dbReference type="NCBI Taxonomy" id="147567"/>
    <lineage>
        <taxon>Eukaryota</taxon>
        <taxon>Fungi</taxon>
        <taxon>Dikarya</taxon>
        <taxon>Ascomycota</taxon>
        <taxon>Pezizomycotina</taxon>
        <taxon>Dothideomycetes</taxon>
        <taxon>Pleosporomycetidae</taxon>
        <taxon>Pleosporales</taxon>
        <taxon>Pleosporales incertae sedis</taxon>
        <taxon>Lojkania</taxon>
    </lineage>
</organism>
<feature type="transmembrane region" description="Helical" evidence="1">
    <location>
        <begin position="71"/>
        <end position="89"/>
    </location>
</feature>
<keyword evidence="1" id="KW-0472">Membrane</keyword>
<comment type="caution">
    <text evidence="2">The sequence shown here is derived from an EMBL/GenBank/DDBJ whole genome shotgun (WGS) entry which is preliminary data.</text>
</comment>
<protein>
    <submittedName>
        <fullName evidence="2">Uncharacterized protein</fullName>
    </submittedName>
</protein>
<reference evidence="3" key="1">
    <citation type="journal article" date="2020" name="Stud. Mycol.">
        <title>101 Dothideomycetes genomes: A test case for predicting lifestyles and emergence of pathogens.</title>
        <authorList>
            <person name="Haridas S."/>
            <person name="Albert R."/>
            <person name="Binder M."/>
            <person name="Bloem J."/>
            <person name="LaButti K."/>
            <person name="Salamov A."/>
            <person name="Andreopoulos B."/>
            <person name="Baker S."/>
            <person name="Barry K."/>
            <person name="Bills G."/>
            <person name="Bluhm B."/>
            <person name="Cannon C."/>
            <person name="Castanera R."/>
            <person name="Culley D."/>
            <person name="Daum C."/>
            <person name="Ezra D."/>
            <person name="Gonzalez J."/>
            <person name="Henrissat B."/>
            <person name="Kuo A."/>
            <person name="Liang C."/>
            <person name="Lipzen A."/>
            <person name="Lutzoni F."/>
            <person name="Magnuson J."/>
            <person name="Mondo S."/>
            <person name="Nolan M."/>
            <person name="Ohm R."/>
            <person name="Pangilinan J."/>
            <person name="Park H.-J."/>
            <person name="Ramirez L."/>
            <person name="Alfaro M."/>
            <person name="Sun H."/>
            <person name="Tritt A."/>
            <person name="Yoshinaga Y."/>
            <person name="Zwiers L.-H."/>
            <person name="Turgeon B."/>
            <person name="Goodwin S."/>
            <person name="Spatafora J."/>
            <person name="Crous P."/>
            <person name="Grigoriev I."/>
        </authorList>
    </citation>
    <scope>NUCLEOTIDE SEQUENCE [LARGE SCALE GENOMIC DNA]</scope>
    <source>
        <strain evidence="3">CBS 304.66</strain>
    </source>
</reference>
<keyword evidence="3" id="KW-1185">Reference proteome</keyword>
<keyword evidence="1" id="KW-1133">Transmembrane helix</keyword>
<dbReference type="PANTHER" id="PTHR35043:SF7">
    <property type="entry name" value="TRANSCRIPTION FACTOR DOMAIN-CONTAINING PROTEIN"/>
    <property type="match status" value="1"/>
</dbReference>
<dbReference type="EMBL" id="ML986616">
    <property type="protein sequence ID" value="KAF2264376.1"/>
    <property type="molecule type" value="Genomic_DNA"/>
</dbReference>
<dbReference type="PANTHER" id="PTHR35043">
    <property type="entry name" value="TRANSCRIPTION FACTOR DOMAIN-CONTAINING PROTEIN"/>
    <property type="match status" value="1"/>
</dbReference>
<feature type="transmembrane region" description="Helical" evidence="1">
    <location>
        <begin position="149"/>
        <end position="171"/>
    </location>
</feature>
<sequence>MNDLGYFWAHDRPNDRDGSVCTSSTIRKAWTTMRLFATDSSQIWAEHYFSREIVATNLIPWNFSFPTRAELLLWHVSASIFTGVIGFFWDFETIAARQRFGRWDKYLIWLSLKKPPPSSTSDEDVSPKRQDTINRLDAFEQEQKRAKPILAWEIGLLLPIVLLYVVARAYMVVEVFVSLREVPTGVYRTFEVTELLPHW</sequence>
<evidence type="ECO:0000313" key="2">
    <source>
        <dbReference type="EMBL" id="KAF2264376.1"/>
    </source>
</evidence>
<accession>A0A9P4K939</accession>
<evidence type="ECO:0000256" key="1">
    <source>
        <dbReference type="SAM" id="Phobius"/>
    </source>
</evidence>
<dbReference type="OrthoDB" id="9451547at2759"/>
<gene>
    <name evidence="2" type="ORF">CC78DRAFT_580445</name>
</gene>
<evidence type="ECO:0000313" key="3">
    <source>
        <dbReference type="Proteomes" id="UP000800093"/>
    </source>
</evidence>
<dbReference type="AlphaFoldDB" id="A0A9P4K939"/>
<keyword evidence="1" id="KW-0812">Transmembrane</keyword>
<proteinExistence type="predicted"/>
<dbReference type="Proteomes" id="UP000800093">
    <property type="component" value="Unassembled WGS sequence"/>
</dbReference>
<name>A0A9P4K939_9PLEO</name>